<dbReference type="EMBL" id="FOSL01000040">
    <property type="protein sequence ID" value="SFL14763.1"/>
    <property type="molecule type" value="Genomic_DNA"/>
</dbReference>
<reference evidence="1 2" key="1">
    <citation type="submission" date="2016-10" db="EMBL/GenBank/DDBJ databases">
        <authorList>
            <person name="Varghese N."/>
            <person name="Submissions S."/>
        </authorList>
    </citation>
    <scope>NUCLEOTIDE SEQUENCE [LARGE SCALE GENOMIC DNA]</scope>
    <source>
        <strain evidence="1 2">DSM 21822</strain>
    </source>
</reference>
<evidence type="ECO:0000313" key="2">
    <source>
        <dbReference type="Proteomes" id="UP000323300"/>
    </source>
</evidence>
<sequence>MEKGYRSSFAIRHLNGAMTQLEKYSRLSPEALSYIDSAFF</sequence>
<evidence type="ECO:0000313" key="1">
    <source>
        <dbReference type="EMBL" id="SFL14763.1"/>
    </source>
</evidence>
<gene>
    <name evidence="1" type="ORF">SAMN04488498_14017</name>
</gene>
<dbReference type="Proteomes" id="UP000323300">
    <property type="component" value="Unassembled WGS sequence"/>
</dbReference>
<accession>A0A1I4FBB1</accession>
<organism evidence="1 2">
    <name type="scientific">Neomesorhizobium albiziae</name>
    <dbReference type="NCBI Taxonomy" id="335020"/>
    <lineage>
        <taxon>Bacteria</taxon>
        <taxon>Pseudomonadati</taxon>
        <taxon>Pseudomonadota</taxon>
        <taxon>Alphaproteobacteria</taxon>
        <taxon>Hyphomicrobiales</taxon>
        <taxon>Phyllobacteriaceae</taxon>
        <taxon>Neomesorhizobium</taxon>
    </lineage>
</organism>
<proteinExistence type="predicted"/>
<dbReference type="AlphaFoldDB" id="A0A1I4FBB1"/>
<name>A0A1I4FBB1_9HYPH</name>
<protein>
    <submittedName>
        <fullName evidence="1">Uncharacterized protein</fullName>
    </submittedName>
</protein>
<keyword evidence="2" id="KW-1185">Reference proteome</keyword>